<accession>A0A4U1EV76</accession>
<dbReference type="SMART" id="SM00454">
    <property type="entry name" value="SAM"/>
    <property type="match status" value="1"/>
</dbReference>
<evidence type="ECO:0000259" key="1">
    <source>
        <dbReference type="PROSITE" id="PS50105"/>
    </source>
</evidence>
<dbReference type="PANTHER" id="PTHR12247:SF89">
    <property type="entry name" value="STERILE ALPHA MOTIF DOMAIN-CONTAINING PROTEIN 7"/>
    <property type="match status" value="1"/>
</dbReference>
<feature type="domain" description="SAM" evidence="1">
    <location>
        <begin position="391"/>
        <end position="437"/>
    </location>
</feature>
<dbReference type="GO" id="GO:0003682">
    <property type="term" value="F:chromatin binding"/>
    <property type="evidence" value="ECO:0007669"/>
    <property type="project" value="TreeGrafter"/>
</dbReference>
<dbReference type="AlphaFoldDB" id="A0A4U1EV76"/>
<dbReference type="SUPFAM" id="SSF47769">
    <property type="entry name" value="SAM/Pointed domain"/>
    <property type="match status" value="1"/>
</dbReference>
<dbReference type="GO" id="GO:0042393">
    <property type="term" value="F:histone binding"/>
    <property type="evidence" value="ECO:0007669"/>
    <property type="project" value="TreeGrafter"/>
</dbReference>
<reference evidence="3" key="1">
    <citation type="journal article" date="2019" name="IScience">
        <title>Narwhal Genome Reveals Long-Term Low Genetic Diversity despite Current Large Abundance Size.</title>
        <authorList>
            <person name="Westbury M.V."/>
            <person name="Petersen B."/>
            <person name="Garde E."/>
            <person name="Heide-Jorgensen M.P."/>
            <person name="Lorenzen E.D."/>
        </authorList>
    </citation>
    <scope>NUCLEOTIDE SEQUENCE [LARGE SCALE GENOMIC DNA]</scope>
</reference>
<protein>
    <recommendedName>
        <fullName evidence="1">SAM domain-containing protein</fullName>
    </recommendedName>
</protein>
<dbReference type="CDD" id="cd09579">
    <property type="entry name" value="SAM_Samd7_11"/>
    <property type="match status" value="1"/>
</dbReference>
<dbReference type="PANTHER" id="PTHR12247">
    <property type="entry name" value="POLYCOMB GROUP PROTEIN"/>
    <property type="match status" value="1"/>
</dbReference>
<organism evidence="2 3">
    <name type="scientific">Monodon monoceros</name>
    <name type="common">Narwhal</name>
    <name type="synonym">Ceratodon monodon</name>
    <dbReference type="NCBI Taxonomy" id="40151"/>
    <lineage>
        <taxon>Eukaryota</taxon>
        <taxon>Metazoa</taxon>
        <taxon>Chordata</taxon>
        <taxon>Craniata</taxon>
        <taxon>Vertebrata</taxon>
        <taxon>Euteleostomi</taxon>
        <taxon>Mammalia</taxon>
        <taxon>Eutheria</taxon>
        <taxon>Laurasiatheria</taxon>
        <taxon>Artiodactyla</taxon>
        <taxon>Whippomorpha</taxon>
        <taxon>Cetacea</taxon>
        <taxon>Odontoceti</taxon>
        <taxon>Monodontidae</taxon>
        <taxon>Monodon</taxon>
    </lineage>
</organism>
<dbReference type="Gene3D" id="1.10.150.50">
    <property type="entry name" value="Transcription Factor, Ets-1"/>
    <property type="match status" value="1"/>
</dbReference>
<dbReference type="EMBL" id="RWIC01000721">
    <property type="protein sequence ID" value="TKC40661.1"/>
    <property type="molecule type" value="Genomic_DNA"/>
</dbReference>
<comment type="caution">
    <text evidence="2">The sequence shown here is derived from an EMBL/GenBank/DDBJ whole genome shotgun (WGS) entry which is preliminary data.</text>
</comment>
<dbReference type="InterPro" id="IPR001660">
    <property type="entry name" value="SAM"/>
</dbReference>
<evidence type="ECO:0000313" key="3">
    <source>
        <dbReference type="Proteomes" id="UP000308365"/>
    </source>
</evidence>
<dbReference type="InterPro" id="IPR050548">
    <property type="entry name" value="PcG_chromatin_remod_factors"/>
</dbReference>
<dbReference type="InterPro" id="IPR013761">
    <property type="entry name" value="SAM/pointed_sf"/>
</dbReference>
<dbReference type="GO" id="GO:0005634">
    <property type="term" value="C:nucleus"/>
    <property type="evidence" value="ECO:0007669"/>
    <property type="project" value="TreeGrafter"/>
</dbReference>
<dbReference type="PROSITE" id="PS50105">
    <property type="entry name" value="SAM_DOMAIN"/>
    <property type="match status" value="1"/>
</dbReference>
<feature type="non-terminal residue" evidence="2">
    <location>
        <position position="1"/>
    </location>
</feature>
<gene>
    <name evidence="2" type="ORF">EI555_012127</name>
</gene>
<dbReference type="Pfam" id="PF00536">
    <property type="entry name" value="SAM_1"/>
    <property type="match status" value="1"/>
</dbReference>
<dbReference type="GO" id="GO:0045892">
    <property type="term" value="P:negative regulation of DNA-templated transcription"/>
    <property type="evidence" value="ECO:0007669"/>
    <property type="project" value="TreeGrafter"/>
</dbReference>
<evidence type="ECO:0000313" key="2">
    <source>
        <dbReference type="EMBL" id="TKC40661.1"/>
    </source>
</evidence>
<sequence>QWTLQSLVEICLCLANLVVQKKGICICFRHHIKCKMSTICHSFKVSTSLIELRQWREILMINPMMAVNPLLTASGHQSIPLVPSPFEPPSVDRDLLPPTVAPTDPRQFCVPSQFGFSALPNANMPNVLSSHVYSGWGILPPESIKAMARRNEMIQRQHTARMEMEMHAIYQQRRIEKVNSKGLAGLGIPFLYGFSIPAGPATDHGRSMLPASDLHAHRSALRNFQGNPMLVATGPHFLESWGQKCRRLRRGTGNQKVLDSDTESSRSGVEEKLLGQTRAIPCEENEYAKDPETDTLNNHKLGETKEKPSTALAHTFGELERGHGKPWGAHGTPLEEKAWDNGKEKASEQVLAACGEKNEVYPPVPRPSLPGTHVLLTIKENLSLDEDIQKWTVNDVYNFISGLPGCSDYAQVFKDHAIDGETLPLLTEGHLRSTMGLKLGPALKIQSQVSQHMESIFYKKSLSLPTHTKQAFDQPTDTNPLLDFNSWSDTLDIPCSQDMIIPKRTERDTMRN</sequence>
<dbReference type="Proteomes" id="UP000308365">
    <property type="component" value="Unassembled WGS sequence"/>
</dbReference>
<proteinExistence type="predicted"/>
<name>A0A4U1EV76_MONMO</name>